<proteinExistence type="predicted"/>
<dbReference type="AlphaFoldDB" id="A0A6J4KM51"/>
<gene>
    <name evidence="1" type="ORF">AVDCRST_MAG71-608</name>
</gene>
<organism evidence="1">
    <name type="scientific">uncultured Lysobacter sp</name>
    <dbReference type="NCBI Taxonomy" id="271060"/>
    <lineage>
        <taxon>Bacteria</taxon>
        <taxon>Pseudomonadati</taxon>
        <taxon>Pseudomonadota</taxon>
        <taxon>Gammaproteobacteria</taxon>
        <taxon>Lysobacterales</taxon>
        <taxon>Lysobacteraceae</taxon>
        <taxon>Lysobacter</taxon>
        <taxon>environmental samples</taxon>
    </lineage>
</organism>
<dbReference type="EMBL" id="CADCUA010000181">
    <property type="protein sequence ID" value="CAA9309814.1"/>
    <property type="molecule type" value="Genomic_DNA"/>
</dbReference>
<protein>
    <submittedName>
        <fullName evidence="1">Uncharacterized protein</fullName>
    </submittedName>
</protein>
<sequence length="218" mass="24150">LRDRRCAARARALGRARGREHRPLRRLVAQRLSRPGVAPARRVVAAAVDVLLPAPARTPRRAPRAAHVQPPVAGHACAARIAAASVDLPCRPPRRAGHAMHRGVGAVPVRGRVARRHQLLCAAPAACADRRAAARFGRNGRARVRGALRHRSGLHDRLERLVRARRHGARALQPADRLQRRGVPQRRYPHAREFERRSAPWAPHAQRLFRLHAALVGL</sequence>
<reference evidence="1" key="1">
    <citation type="submission" date="2020-02" db="EMBL/GenBank/DDBJ databases">
        <authorList>
            <person name="Meier V. D."/>
        </authorList>
    </citation>
    <scope>NUCLEOTIDE SEQUENCE</scope>
    <source>
        <strain evidence="1">AVDCRST_MAG71</strain>
    </source>
</reference>
<name>A0A6J4KM51_9GAMM</name>
<feature type="non-terminal residue" evidence="1">
    <location>
        <position position="1"/>
    </location>
</feature>
<evidence type="ECO:0000313" key="1">
    <source>
        <dbReference type="EMBL" id="CAA9309814.1"/>
    </source>
</evidence>
<feature type="non-terminal residue" evidence="1">
    <location>
        <position position="218"/>
    </location>
</feature>
<accession>A0A6J4KM51</accession>